<protein>
    <submittedName>
        <fullName evidence="2">Uncharacterized protein</fullName>
    </submittedName>
</protein>
<dbReference type="Proteomes" id="UP000298061">
    <property type="component" value="Unassembled WGS sequence"/>
</dbReference>
<feature type="region of interest" description="Disordered" evidence="1">
    <location>
        <begin position="210"/>
        <end position="302"/>
    </location>
</feature>
<name>A0A4Y9ZT03_9AGAM</name>
<dbReference type="AlphaFoldDB" id="A0A4Y9ZT03"/>
<feature type="compositionally biased region" description="Polar residues" evidence="1">
    <location>
        <begin position="237"/>
        <end position="251"/>
    </location>
</feature>
<evidence type="ECO:0000256" key="1">
    <source>
        <dbReference type="SAM" id="MobiDB-lite"/>
    </source>
</evidence>
<evidence type="ECO:0000313" key="3">
    <source>
        <dbReference type="Proteomes" id="UP000298061"/>
    </source>
</evidence>
<evidence type="ECO:0000313" key="2">
    <source>
        <dbReference type="EMBL" id="TFY77187.1"/>
    </source>
</evidence>
<dbReference type="OrthoDB" id="10687158at2759"/>
<sequence>MSTLFRPSSPRKSNPAPAFGSARRLLAKATNGSDKSTSPSIATTDGVVATAKDTTEDTYMSALNDAWHDPDVLDVRRAMPFFLNSNNLTQVVFSQIHDYVQFSIALGRSLGPVPALGRTDSVKKSFRNARIFSALDISGLTLPPSLEACPEMCTNSNVHVSDQEADDNTDNALAAEVTSSLSSPDLLTTLSLFESRSATSLYLHPTTVSPYARPSAPPPPNTPPTPSQMAHIFPMSPSFSDSASHYTTSPSPDRRMNSPPGFRIQSESPSPVNARIRLFASPHADLDGENEVSRWSDSTEDEDEVLTPLSVSEDQNAIAITPGNAALPRLDLSVSVKSFHSSSCSPASNAPSPIARALSPFMRDRTSAGGSSSVPLRQQEFAVSKRVGSWVGKVTGKVKNFGSMRSFSA</sequence>
<keyword evidence="3" id="KW-1185">Reference proteome</keyword>
<feature type="compositionally biased region" description="Polar residues" evidence="1">
    <location>
        <begin position="1"/>
        <end position="12"/>
    </location>
</feature>
<feature type="compositionally biased region" description="Pro residues" evidence="1">
    <location>
        <begin position="215"/>
        <end position="226"/>
    </location>
</feature>
<organism evidence="2 3">
    <name type="scientific">Hericium alpestre</name>
    <dbReference type="NCBI Taxonomy" id="135208"/>
    <lineage>
        <taxon>Eukaryota</taxon>
        <taxon>Fungi</taxon>
        <taxon>Dikarya</taxon>
        <taxon>Basidiomycota</taxon>
        <taxon>Agaricomycotina</taxon>
        <taxon>Agaricomycetes</taxon>
        <taxon>Russulales</taxon>
        <taxon>Hericiaceae</taxon>
        <taxon>Hericium</taxon>
    </lineage>
</organism>
<comment type="caution">
    <text evidence="2">The sequence shown here is derived from an EMBL/GenBank/DDBJ whole genome shotgun (WGS) entry which is preliminary data.</text>
</comment>
<feature type="compositionally biased region" description="Polar residues" evidence="1">
    <location>
        <begin position="30"/>
        <end position="41"/>
    </location>
</feature>
<gene>
    <name evidence="2" type="ORF">EWM64_g6824</name>
</gene>
<accession>A0A4Y9ZT03</accession>
<feature type="region of interest" description="Disordered" evidence="1">
    <location>
        <begin position="1"/>
        <end position="41"/>
    </location>
</feature>
<proteinExistence type="predicted"/>
<dbReference type="EMBL" id="SFCI01000980">
    <property type="protein sequence ID" value="TFY77187.1"/>
    <property type="molecule type" value="Genomic_DNA"/>
</dbReference>
<reference evidence="2 3" key="1">
    <citation type="submission" date="2019-02" db="EMBL/GenBank/DDBJ databases">
        <title>Genome sequencing of the rare red list fungi Hericium alpestre (H. flagellum).</title>
        <authorList>
            <person name="Buettner E."/>
            <person name="Kellner H."/>
        </authorList>
    </citation>
    <scope>NUCLEOTIDE SEQUENCE [LARGE SCALE GENOMIC DNA]</scope>
    <source>
        <strain evidence="2 3">DSM 108284</strain>
    </source>
</reference>